<comment type="similarity">
    <text evidence="2 13">Belongs to the glycosyl hydrolase 14 family.</text>
</comment>
<dbReference type="EMBL" id="LNQP01000043">
    <property type="protein sequence ID" value="KSU87484.1"/>
    <property type="molecule type" value="Genomic_DNA"/>
</dbReference>
<feature type="chain" id="PRO_5006894037" description="Beta-amylase" evidence="14">
    <location>
        <begin position="28"/>
        <end position="542"/>
    </location>
</feature>
<feature type="binding site" evidence="11">
    <location>
        <position position="350"/>
    </location>
    <ligand>
        <name>substrate</name>
    </ligand>
</feature>
<keyword evidence="5 14" id="KW-0732">Signal</keyword>
<evidence type="ECO:0000256" key="5">
    <source>
        <dbReference type="ARBA" id="ARBA00022729"/>
    </source>
</evidence>
<comment type="cofactor">
    <cofactor evidence="12">
        <name>Ca(2+)</name>
        <dbReference type="ChEBI" id="CHEBI:29108"/>
    </cofactor>
    <text evidence="12">Binds 1 Ca(2+) ion per subunit.</text>
</comment>
<evidence type="ECO:0000256" key="11">
    <source>
        <dbReference type="PIRSR" id="PIRSR600125-2"/>
    </source>
</evidence>
<accession>A0A0V8JKL3</accession>
<evidence type="ECO:0000256" key="14">
    <source>
        <dbReference type="SAM" id="SignalP"/>
    </source>
</evidence>
<evidence type="ECO:0000256" key="10">
    <source>
        <dbReference type="PIRSR" id="PIRSR600125-1"/>
    </source>
</evidence>
<dbReference type="Pfam" id="PF00686">
    <property type="entry name" value="CBM_20"/>
    <property type="match status" value="1"/>
</dbReference>
<dbReference type="Gene3D" id="2.60.40.10">
    <property type="entry name" value="Immunoglobulins"/>
    <property type="match status" value="1"/>
</dbReference>
<feature type="active site" description="Proton donor" evidence="10">
    <location>
        <position position="190"/>
    </location>
</feature>
<dbReference type="PANTHER" id="PTHR31352">
    <property type="entry name" value="BETA-AMYLASE 1, CHLOROPLASTIC"/>
    <property type="match status" value="1"/>
</dbReference>
<feature type="binding site" evidence="11">
    <location>
        <position position="312"/>
    </location>
    <ligand>
        <name>substrate</name>
    </ligand>
</feature>
<dbReference type="InterPro" id="IPR017853">
    <property type="entry name" value="GH"/>
</dbReference>
<comment type="catalytic activity">
    <reaction evidence="1 13">
        <text>Hydrolysis of (1-&gt;4)-alpha-D-glucosidic linkages in polysaccharides so as to remove successive maltose units from the non-reducing ends of the chains.</text>
        <dbReference type="EC" id="3.2.1.2"/>
    </reaction>
</comment>
<dbReference type="AlphaFoldDB" id="A0A0V8JKL3"/>
<feature type="binding site" evidence="11">
    <location>
        <begin position="390"/>
        <end position="391"/>
    </location>
    <ligand>
        <name>substrate</name>
    </ligand>
</feature>
<dbReference type="SMART" id="SM01065">
    <property type="entry name" value="CBM_2"/>
    <property type="match status" value="1"/>
</dbReference>
<dbReference type="RefSeq" id="WP_062686913.1">
    <property type="nucleotide sequence ID" value="NZ_KQ758658.1"/>
</dbReference>
<feature type="binding site" evidence="11">
    <location>
        <position position="307"/>
    </location>
    <ligand>
        <name>substrate</name>
    </ligand>
</feature>
<evidence type="ECO:0000256" key="7">
    <source>
        <dbReference type="ARBA" id="ARBA00023277"/>
    </source>
</evidence>
<keyword evidence="17" id="KW-1185">Reference proteome</keyword>
<dbReference type="InterPro" id="IPR000125">
    <property type="entry name" value="Glyco_hydro_14A_bac"/>
</dbReference>
<keyword evidence="7 13" id="KW-0119">Carbohydrate metabolism</keyword>
<dbReference type="GO" id="GO:0000272">
    <property type="term" value="P:polysaccharide catabolic process"/>
    <property type="evidence" value="ECO:0007669"/>
    <property type="project" value="UniProtKB-KW"/>
</dbReference>
<evidence type="ECO:0000256" key="12">
    <source>
        <dbReference type="PIRSR" id="PIRSR600125-3"/>
    </source>
</evidence>
<keyword evidence="9 13" id="KW-0624">Polysaccharide degradation</keyword>
<feature type="signal peptide" evidence="14">
    <location>
        <begin position="1"/>
        <end position="27"/>
    </location>
</feature>
<evidence type="ECO:0000313" key="16">
    <source>
        <dbReference type="EMBL" id="KSU87484.1"/>
    </source>
</evidence>
<dbReference type="PANTHER" id="PTHR31352:SF1">
    <property type="entry name" value="BETA-AMYLASE 3, CHLOROPLASTIC"/>
    <property type="match status" value="1"/>
</dbReference>
<dbReference type="Gene3D" id="3.20.20.80">
    <property type="entry name" value="Glycosidases"/>
    <property type="match status" value="1"/>
</dbReference>
<evidence type="ECO:0000256" key="2">
    <source>
        <dbReference type="ARBA" id="ARBA00005652"/>
    </source>
</evidence>
<keyword evidence="8 13" id="KW-0326">Glycosidase</keyword>
<feature type="binding site" evidence="12">
    <location>
        <position position="75"/>
    </location>
    <ligand>
        <name>Ca(2+)</name>
        <dbReference type="ChEBI" id="CHEBI:29108"/>
    </ligand>
</feature>
<dbReference type="PROSITE" id="PS51166">
    <property type="entry name" value="CBM20"/>
    <property type="match status" value="1"/>
</dbReference>
<dbReference type="SUPFAM" id="SSF51445">
    <property type="entry name" value="(Trans)glycosidases"/>
    <property type="match status" value="1"/>
</dbReference>
<sequence>MGKSFKVLLAFIMSIAIIFTSYTSTHAEVKSDYKLYVMAPLGEITDWDQFERQLVQMKKNGVYGLTTDIWWGIVEATGDNQFDWSYYKKYASVVENSGLKWVPILSTHQCGGNVGDDCNYPIPNWLWEKDDIESMAFKSETGFVNKEALAPWWNGIEKQYEELYRSFAKNFANYDDIISKIYLSGGPAGELRYPSYQFADGWDYPKRGQLQAYTEGAKEDFRDEMKNQYKNIKNLNKAWGTSFKKWNDIEPPTDGDTFFTSGEAYKTIYGKDFMKWYQGALEDHLQTISKQAHKYFDRTFGVEVGAKISGVHWKMNDPEMPHAAEYSTGYYNYAKLLDQFKKSNMALTFTCLEMGDQDAQTSPYYSAPKTLVTQIATLANERNLSLNGENALPVINNEWGFDNASEMVFNYDFDGFTLLRMTYLFDEAGHPTNELKMLKDKLALKPLPVTFKMEGLQLKKGQTLHVTGNRGELGRWNASNYNYTLKPKRDGSFEGTFDLAADREYEFKFYIKDQNGKIIWQDGENQSYNTPATGKGHYVATW</sequence>
<dbReference type="Pfam" id="PF01373">
    <property type="entry name" value="Glyco_hydro_14"/>
    <property type="match status" value="1"/>
</dbReference>
<organism evidence="16 17">
    <name type="scientific">Priestia veravalensis</name>
    <dbReference type="NCBI Taxonomy" id="1414648"/>
    <lineage>
        <taxon>Bacteria</taxon>
        <taxon>Bacillati</taxon>
        <taxon>Bacillota</taxon>
        <taxon>Bacilli</taxon>
        <taxon>Bacillales</taxon>
        <taxon>Bacillaceae</taxon>
        <taxon>Priestia</taxon>
    </lineage>
</organism>
<feature type="binding site" evidence="11">
    <location>
        <position position="116"/>
    </location>
    <ligand>
        <name>substrate</name>
    </ligand>
</feature>
<evidence type="ECO:0000313" key="17">
    <source>
        <dbReference type="Proteomes" id="UP000053681"/>
    </source>
</evidence>
<dbReference type="Proteomes" id="UP000053681">
    <property type="component" value="Unassembled WGS sequence"/>
</dbReference>
<dbReference type="InterPro" id="IPR001554">
    <property type="entry name" value="Glyco_hydro_14"/>
</dbReference>
<feature type="binding site" evidence="11">
    <location>
        <position position="108"/>
    </location>
    <ligand>
        <name>substrate</name>
    </ligand>
</feature>
<feature type="binding site" evidence="12">
    <location>
        <position position="162"/>
    </location>
    <ligand>
        <name>Ca(2+)</name>
        <dbReference type="ChEBI" id="CHEBI:29108"/>
    </ligand>
</feature>
<evidence type="ECO:0000259" key="15">
    <source>
        <dbReference type="PROSITE" id="PS51166"/>
    </source>
</evidence>
<dbReference type="PROSITE" id="PS00506">
    <property type="entry name" value="BETA_AMYLASE_1"/>
    <property type="match status" value="1"/>
</dbReference>
<reference evidence="16 17" key="1">
    <citation type="submission" date="2015-11" db="EMBL/GenBank/DDBJ databases">
        <title>Bacillus caseinolyticus sp nov.</title>
        <authorList>
            <person name="Dastager S.G."/>
            <person name="Mawlankar R."/>
        </authorList>
    </citation>
    <scope>NUCLEOTIDE SEQUENCE [LARGE SCALE GENOMIC DNA]</scope>
    <source>
        <strain evidence="16 17">SGD-V-76</strain>
    </source>
</reference>
<feature type="domain" description="CBM20" evidence="15">
    <location>
        <begin position="441"/>
        <end position="542"/>
    </location>
</feature>
<protein>
    <recommendedName>
        <fullName evidence="3 13">Beta-amylase</fullName>
        <ecNumber evidence="3 13">3.2.1.2</ecNumber>
    </recommendedName>
</protein>
<comment type="caution">
    <text evidence="16">The sequence shown here is derived from an EMBL/GenBank/DDBJ whole genome shotgun (WGS) entry which is preliminary data.</text>
</comment>
<feature type="active site" description="Proton acceptor" evidence="10">
    <location>
        <position position="389"/>
    </location>
</feature>
<dbReference type="GO" id="GO:0046872">
    <property type="term" value="F:metal ion binding"/>
    <property type="evidence" value="ECO:0007669"/>
    <property type="project" value="UniProtKB-KW"/>
</dbReference>
<evidence type="ECO:0000256" key="3">
    <source>
        <dbReference type="ARBA" id="ARBA00012594"/>
    </source>
</evidence>
<evidence type="ECO:0000256" key="8">
    <source>
        <dbReference type="ARBA" id="ARBA00023295"/>
    </source>
</evidence>
<dbReference type="InterPro" id="IPR013783">
    <property type="entry name" value="Ig-like_fold"/>
</dbReference>
<gene>
    <name evidence="16" type="ORF">AS180_13100</name>
</gene>
<evidence type="ECO:0000256" key="4">
    <source>
        <dbReference type="ARBA" id="ARBA00022723"/>
    </source>
</evidence>
<feature type="binding site" evidence="11">
    <location>
        <position position="68"/>
    </location>
    <ligand>
        <name>substrate</name>
    </ligand>
</feature>
<dbReference type="InterPro" id="IPR018238">
    <property type="entry name" value="Glyco_hydro_14_CS"/>
</dbReference>
<feature type="binding site" evidence="12">
    <location>
        <position position="79"/>
    </location>
    <ligand>
        <name>Ca(2+)</name>
        <dbReference type="ChEBI" id="CHEBI:29108"/>
    </ligand>
</feature>
<dbReference type="PRINTS" id="PR00841">
    <property type="entry name" value="GLHYDLASE14A"/>
</dbReference>
<feature type="binding site" evidence="11">
    <location>
        <position position="420"/>
    </location>
    <ligand>
        <name>substrate</name>
    </ligand>
</feature>
<proteinExistence type="inferred from homology"/>
<dbReference type="PRINTS" id="PR00750">
    <property type="entry name" value="BETAAMYLASE"/>
</dbReference>
<dbReference type="GO" id="GO:0016161">
    <property type="term" value="F:beta-amylase activity"/>
    <property type="evidence" value="ECO:0007669"/>
    <property type="project" value="UniProtKB-EC"/>
</dbReference>
<dbReference type="SMR" id="A0A0V8JKL3"/>
<evidence type="ECO:0000256" key="9">
    <source>
        <dbReference type="ARBA" id="ARBA00023326"/>
    </source>
</evidence>
<dbReference type="PROSITE" id="PS00679">
    <property type="entry name" value="BETA_AMYLASE_2"/>
    <property type="match status" value="1"/>
</dbReference>
<evidence type="ECO:0000256" key="1">
    <source>
        <dbReference type="ARBA" id="ARBA00000546"/>
    </source>
</evidence>
<evidence type="ECO:0000256" key="13">
    <source>
        <dbReference type="RuleBase" id="RU000509"/>
    </source>
</evidence>
<evidence type="ECO:0000256" key="6">
    <source>
        <dbReference type="ARBA" id="ARBA00022801"/>
    </source>
</evidence>
<keyword evidence="6 13" id="KW-0378">Hydrolase</keyword>
<keyword evidence="4 12" id="KW-0479">Metal-binding</keyword>
<name>A0A0V8JKL3_9BACI</name>
<dbReference type="InterPro" id="IPR002044">
    <property type="entry name" value="CBM20"/>
</dbReference>
<keyword evidence="12" id="KW-0106">Calcium</keyword>
<dbReference type="EC" id="3.2.1.2" evidence="3 13"/>
<dbReference type="GO" id="GO:2001070">
    <property type="term" value="F:starch binding"/>
    <property type="evidence" value="ECO:0007669"/>
    <property type="project" value="InterPro"/>
</dbReference>